<dbReference type="EMBL" id="UINC01219928">
    <property type="protein sequence ID" value="SVE47623.1"/>
    <property type="molecule type" value="Genomic_DNA"/>
</dbReference>
<proteinExistence type="predicted"/>
<gene>
    <name evidence="2" type="ORF">METZ01_LOCUS500477</name>
</gene>
<evidence type="ECO:0000313" key="2">
    <source>
        <dbReference type="EMBL" id="SVE47623.1"/>
    </source>
</evidence>
<dbReference type="InterPro" id="IPR007630">
    <property type="entry name" value="RNA_pol_sigma70_r4"/>
</dbReference>
<dbReference type="SUPFAM" id="SSF88659">
    <property type="entry name" value="Sigma3 and sigma4 domains of RNA polymerase sigma factors"/>
    <property type="match status" value="1"/>
</dbReference>
<organism evidence="2">
    <name type="scientific">marine metagenome</name>
    <dbReference type="NCBI Taxonomy" id="408172"/>
    <lineage>
        <taxon>unclassified sequences</taxon>
        <taxon>metagenomes</taxon>
        <taxon>ecological metagenomes</taxon>
    </lineage>
</organism>
<dbReference type="GO" id="GO:0003700">
    <property type="term" value="F:DNA-binding transcription factor activity"/>
    <property type="evidence" value="ECO:0007669"/>
    <property type="project" value="InterPro"/>
</dbReference>
<name>A0A383DTN9_9ZZZZ</name>
<accession>A0A383DTN9</accession>
<dbReference type="InterPro" id="IPR013324">
    <property type="entry name" value="RNA_pol_sigma_r3/r4-like"/>
</dbReference>
<reference evidence="2" key="1">
    <citation type="submission" date="2018-05" db="EMBL/GenBank/DDBJ databases">
        <authorList>
            <person name="Lanie J.A."/>
            <person name="Ng W.-L."/>
            <person name="Kazmierczak K.M."/>
            <person name="Andrzejewski T.M."/>
            <person name="Davidsen T.M."/>
            <person name="Wayne K.J."/>
            <person name="Tettelin H."/>
            <person name="Glass J.I."/>
            <person name="Rusch D."/>
            <person name="Podicherti R."/>
            <person name="Tsui H.-C.T."/>
            <person name="Winkler M.E."/>
        </authorList>
    </citation>
    <scope>NUCLEOTIDE SEQUENCE</scope>
</reference>
<dbReference type="Gene3D" id="1.20.140.160">
    <property type="match status" value="1"/>
</dbReference>
<dbReference type="Pfam" id="PF04545">
    <property type="entry name" value="Sigma70_r4"/>
    <property type="match status" value="1"/>
</dbReference>
<feature type="domain" description="RNA polymerase sigma-70 region 4" evidence="1">
    <location>
        <begin position="39"/>
        <end position="87"/>
    </location>
</feature>
<sequence>MKNEKIFFERDLISEIFEGVENPFDELAGEMKNKLVKSLSGLSDQEYLVLSLFHEEEMMNMKEIGEIMGLDESEANLIGSKAILKLKNQFTHASL</sequence>
<protein>
    <recommendedName>
        <fullName evidence="1">RNA polymerase sigma-70 region 4 domain-containing protein</fullName>
    </recommendedName>
</protein>
<dbReference type="AlphaFoldDB" id="A0A383DTN9"/>
<dbReference type="GO" id="GO:0006352">
    <property type="term" value="P:DNA-templated transcription initiation"/>
    <property type="evidence" value="ECO:0007669"/>
    <property type="project" value="InterPro"/>
</dbReference>
<evidence type="ECO:0000259" key="1">
    <source>
        <dbReference type="Pfam" id="PF04545"/>
    </source>
</evidence>